<evidence type="ECO:0000256" key="3">
    <source>
        <dbReference type="ARBA" id="ARBA00015972"/>
    </source>
</evidence>
<sequence>MEKMTKIHYAELTTEKINECDSTFSLQPLSRGFADTLGTALRRTLLSSITSCSIFAVKIANVHHEFEILSGLREDIVTLLGNLRHIRFKYNKELFEEPNTVVKVSFNFSGKKIIYAGDIQTDALEIVNTDLYIAEIEEGGQLQVDLFIKSGRGYVDFEENKKVVAALGSKLDSKITNGQILTVDSDFSPVKKISYEVQELNSSSTIIEEELILHVAVDGTIAAAEALSQASQILIAHLQIIGNVDNIQEIRLFEDVAQEKENNEMRSMDIEKLGLTIRSKNALHRAGYYKVDDLLNLTEDELSNIKNLGKKSVDDIVKKINTFRENLNKGDE</sequence>
<keyword evidence="9 11" id="KW-0240">DNA-directed RNA polymerase</keyword>
<evidence type="ECO:0000256" key="4">
    <source>
        <dbReference type="ARBA" id="ARBA00022679"/>
    </source>
</evidence>
<dbReference type="GO" id="GO:0000428">
    <property type="term" value="C:DNA-directed RNA polymerase complex"/>
    <property type="evidence" value="ECO:0007669"/>
    <property type="project" value="UniProtKB-KW"/>
</dbReference>
<feature type="domain" description="DNA-directed RNA polymerase RpoA/D/Rpb3-type" evidence="10">
    <location>
        <begin position="21"/>
        <end position="244"/>
    </location>
</feature>
<keyword evidence="9" id="KW-0804">Transcription</keyword>
<dbReference type="EC" id="2.7.7.6" evidence="2 9"/>
<reference evidence="11" key="1">
    <citation type="submission" date="2021-06" db="EMBL/GenBank/DDBJ databases">
        <title>Novel Mycoplasma species detected in California sea lions (Zalophus californianus) from the USA.</title>
        <authorList>
            <person name="Volokhov D.V."/>
            <person name="Furtak V.A."/>
            <person name="Zagorodnyaya T.A."/>
        </authorList>
    </citation>
    <scope>NUCLEOTIDE SEQUENCE [LARGE SCALE GENOMIC DNA]</scope>
    <source>
        <strain evidence="11">CSL 5346</strain>
    </source>
</reference>
<evidence type="ECO:0000256" key="2">
    <source>
        <dbReference type="ARBA" id="ARBA00012418"/>
    </source>
</evidence>
<keyword evidence="5 9" id="KW-0548">Nucleotidyltransferase</keyword>
<dbReference type="InterPro" id="IPR011263">
    <property type="entry name" value="DNA-dir_RNA_pol_RpoA/D/Rpb3"/>
</dbReference>
<dbReference type="NCBIfam" id="TIGR02027">
    <property type="entry name" value="rpoA"/>
    <property type="match status" value="1"/>
</dbReference>
<dbReference type="Pfam" id="PF01000">
    <property type="entry name" value="RNA_pol_A_bac"/>
    <property type="match status" value="1"/>
</dbReference>
<evidence type="ECO:0000313" key="12">
    <source>
        <dbReference type="Proteomes" id="UP000718793"/>
    </source>
</evidence>
<evidence type="ECO:0000256" key="7">
    <source>
        <dbReference type="ARBA" id="ARBA00033070"/>
    </source>
</evidence>
<comment type="catalytic activity">
    <reaction evidence="8 9">
        <text>RNA(n) + a ribonucleoside 5'-triphosphate = RNA(n+1) + diphosphate</text>
        <dbReference type="Rhea" id="RHEA:21248"/>
        <dbReference type="Rhea" id="RHEA-COMP:14527"/>
        <dbReference type="Rhea" id="RHEA-COMP:17342"/>
        <dbReference type="ChEBI" id="CHEBI:33019"/>
        <dbReference type="ChEBI" id="CHEBI:61557"/>
        <dbReference type="ChEBI" id="CHEBI:140395"/>
        <dbReference type="EC" id="2.7.7.6"/>
    </reaction>
</comment>
<dbReference type="SMART" id="SM00662">
    <property type="entry name" value="RPOLD"/>
    <property type="match status" value="1"/>
</dbReference>
<comment type="function">
    <text evidence="9">DNA-dependent RNA polymerase catalyzes the transcription of DNA into RNA using the four ribonucleoside triphosphates as substrates.</text>
</comment>
<dbReference type="NCBIfam" id="NF003519">
    <property type="entry name" value="PRK05182.2-5"/>
    <property type="match status" value="1"/>
</dbReference>
<dbReference type="HAMAP" id="MF_00059">
    <property type="entry name" value="RNApol_bact_RpoA"/>
    <property type="match status" value="1"/>
</dbReference>
<comment type="caution">
    <text evidence="11">The sequence shown here is derived from an EMBL/GenBank/DDBJ whole genome shotgun (WGS) entry which is preliminary data.</text>
</comment>
<evidence type="ECO:0000259" key="10">
    <source>
        <dbReference type="SMART" id="SM00662"/>
    </source>
</evidence>
<evidence type="ECO:0000256" key="9">
    <source>
        <dbReference type="HAMAP-Rule" id="MF_00059"/>
    </source>
</evidence>
<accession>A0ABS6DQQ3</accession>
<dbReference type="GO" id="GO:0003899">
    <property type="term" value="F:DNA-directed RNA polymerase activity"/>
    <property type="evidence" value="ECO:0007669"/>
    <property type="project" value="UniProtKB-EC"/>
</dbReference>
<name>A0ABS6DQQ3_9MOLU</name>
<evidence type="ECO:0000256" key="8">
    <source>
        <dbReference type="ARBA" id="ARBA00048552"/>
    </source>
</evidence>
<dbReference type="CDD" id="cd06928">
    <property type="entry name" value="RNAP_alpha_NTD"/>
    <property type="match status" value="1"/>
</dbReference>
<organism evidence="11 12">
    <name type="scientific">Mycoplasma zalophi</name>
    <dbReference type="NCBI Taxonomy" id="191287"/>
    <lineage>
        <taxon>Bacteria</taxon>
        <taxon>Bacillati</taxon>
        <taxon>Mycoplasmatota</taxon>
        <taxon>Mollicutes</taxon>
        <taxon>Mycoplasmataceae</taxon>
        <taxon>Mycoplasma</taxon>
    </lineage>
</organism>
<dbReference type="RefSeq" id="WP_216489291.1">
    <property type="nucleotide sequence ID" value="NZ_JAHMHH010000004.1"/>
</dbReference>
<protein>
    <recommendedName>
        <fullName evidence="3 9">DNA-directed RNA polymerase subunit alpha</fullName>
        <shortName evidence="9">RNAP subunit alpha</shortName>
        <ecNumber evidence="2 9">2.7.7.6</ecNumber>
    </recommendedName>
    <alternativeName>
        <fullName evidence="7 9">RNA polymerase subunit alpha</fullName>
    </alternativeName>
    <alternativeName>
        <fullName evidence="6 9">Transcriptase subunit alpha</fullName>
    </alternativeName>
</protein>
<dbReference type="EMBL" id="JAHMHH010000004">
    <property type="protein sequence ID" value="MBU4692578.1"/>
    <property type="molecule type" value="Genomic_DNA"/>
</dbReference>
<evidence type="ECO:0000313" key="11">
    <source>
        <dbReference type="EMBL" id="MBU4692578.1"/>
    </source>
</evidence>
<dbReference type="InterPro" id="IPR011773">
    <property type="entry name" value="DNA-dir_RpoA"/>
</dbReference>
<dbReference type="InterPro" id="IPR011260">
    <property type="entry name" value="RNAP_asu_C"/>
</dbReference>
<feature type="region of interest" description="Alpha C-terminal domain (alpha-CTD)" evidence="9">
    <location>
        <begin position="265"/>
        <end position="332"/>
    </location>
</feature>
<feature type="region of interest" description="Alpha N-terminal domain (alpha-NTD)" evidence="9">
    <location>
        <begin position="1"/>
        <end position="248"/>
    </location>
</feature>
<dbReference type="InterPro" id="IPR011262">
    <property type="entry name" value="DNA-dir_RNA_pol_insert"/>
</dbReference>
<keyword evidence="12" id="KW-1185">Reference proteome</keyword>
<dbReference type="Pfam" id="PF01193">
    <property type="entry name" value="RNA_pol_L"/>
    <property type="match status" value="1"/>
</dbReference>
<comment type="subunit">
    <text evidence="9">Homodimer. The RNAP catalytic core consists of 2 alpha, 1 beta, 1 beta' and 1 omega subunit. When a sigma factor is associated with the core the holoenzyme is formed, which can initiate transcription.</text>
</comment>
<dbReference type="Pfam" id="PF03118">
    <property type="entry name" value="RNA_pol_A_CTD"/>
    <property type="match status" value="1"/>
</dbReference>
<gene>
    <name evidence="9" type="primary">rpoA</name>
    <name evidence="11" type="ORF">KQ875_03170</name>
</gene>
<comment type="domain">
    <text evidence="9">The N-terminal domain is essential for RNAP assembly and basal transcription, whereas the C-terminal domain is involved in interaction with transcriptional regulators and with upstream promoter elements.</text>
</comment>
<evidence type="ECO:0000256" key="6">
    <source>
        <dbReference type="ARBA" id="ARBA00032524"/>
    </source>
</evidence>
<dbReference type="Proteomes" id="UP000718793">
    <property type="component" value="Unassembled WGS sequence"/>
</dbReference>
<proteinExistence type="inferred from homology"/>
<evidence type="ECO:0000256" key="5">
    <source>
        <dbReference type="ARBA" id="ARBA00022695"/>
    </source>
</evidence>
<comment type="similarity">
    <text evidence="1 9">Belongs to the RNA polymerase alpha chain family.</text>
</comment>
<evidence type="ECO:0000256" key="1">
    <source>
        <dbReference type="ARBA" id="ARBA00007123"/>
    </source>
</evidence>
<keyword evidence="4 9" id="KW-0808">Transferase</keyword>